<accession>A0ACD3AFK0</accession>
<dbReference type="Proteomes" id="UP000308600">
    <property type="component" value="Unassembled WGS sequence"/>
</dbReference>
<evidence type="ECO:0000313" key="1">
    <source>
        <dbReference type="EMBL" id="TFK64362.1"/>
    </source>
</evidence>
<keyword evidence="1" id="KW-0575">Peroxidase</keyword>
<proteinExistence type="predicted"/>
<keyword evidence="1" id="KW-0560">Oxidoreductase</keyword>
<dbReference type="EMBL" id="ML208478">
    <property type="protein sequence ID" value="TFK64362.1"/>
    <property type="molecule type" value="Genomic_DNA"/>
</dbReference>
<protein>
    <submittedName>
        <fullName evidence="1">Dyp-type peroxidase</fullName>
    </submittedName>
</protein>
<sequence length="493" mass="54985">MRVLPLLAESTLNLDNIQGDILSGLPKKALTNYYFKITDAAVFKKDMKAFIPQITTTTKAKQHRETIEGFKIQRKIRLFESHSDLGPALAINVGVNIGFSKSGHAALGIDIGSHNKSFALGQADDAIGKGTHDGEGLNDPEISGGGKPDWDKEFLEPIHGFFLIAGDSDTSIKTKIGEIETAFKDSISKVHSVSGKGLHDKKEHFGFRDDISNPAIEGFHQVTTTYPKAVKPGVILLGHPGDPNVSQHQGWIKDGSFLVFRYLHQKVPEFNKFLIDNAINAQAEGSSVQDSIDLLGARMFGRWKSGTPIDVVPFVKNDEVAHNPDRVNSFRFSDEREIQKLCPMAAHIRKTMPRDDRSDEIVDRSRIMRRGIPFGDPVTHTELSSEKSDPQKPRGLIFHCYQSSIEWGFRFIQITWANNPRFPLRDGEERETLPGIDPIIGQRKVVEERKMSGLNPHNAKVELKFPDPFVVPRGGEYFFVPSIQGLKEKYAVA</sequence>
<gene>
    <name evidence="1" type="ORF">BDN72DRAFT_846663</name>
</gene>
<evidence type="ECO:0000313" key="2">
    <source>
        <dbReference type="Proteomes" id="UP000308600"/>
    </source>
</evidence>
<name>A0ACD3AFK0_9AGAR</name>
<organism evidence="1 2">
    <name type="scientific">Pluteus cervinus</name>
    <dbReference type="NCBI Taxonomy" id="181527"/>
    <lineage>
        <taxon>Eukaryota</taxon>
        <taxon>Fungi</taxon>
        <taxon>Dikarya</taxon>
        <taxon>Basidiomycota</taxon>
        <taxon>Agaricomycotina</taxon>
        <taxon>Agaricomycetes</taxon>
        <taxon>Agaricomycetidae</taxon>
        <taxon>Agaricales</taxon>
        <taxon>Pluteineae</taxon>
        <taxon>Pluteaceae</taxon>
        <taxon>Pluteus</taxon>
    </lineage>
</organism>
<keyword evidence="2" id="KW-1185">Reference proteome</keyword>
<reference evidence="1 2" key="1">
    <citation type="journal article" date="2019" name="Nat. Ecol. Evol.">
        <title>Megaphylogeny resolves global patterns of mushroom evolution.</title>
        <authorList>
            <person name="Varga T."/>
            <person name="Krizsan K."/>
            <person name="Foldi C."/>
            <person name="Dima B."/>
            <person name="Sanchez-Garcia M."/>
            <person name="Sanchez-Ramirez S."/>
            <person name="Szollosi G.J."/>
            <person name="Szarkandi J.G."/>
            <person name="Papp V."/>
            <person name="Albert L."/>
            <person name="Andreopoulos W."/>
            <person name="Angelini C."/>
            <person name="Antonin V."/>
            <person name="Barry K.W."/>
            <person name="Bougher N.L."/>
            <person name="Buchanan P."/>
            <person name="Buyck B."/>
            <person name="Bense V."/>
            <person name="Catcheside P."/>
            <person name="Chovatia M."/>
            <person name="Cooper J."/>
            <person name="Damon W."/>
            <person name="Desjardin D."/>
            <person name="Finy P."/>
            <person name="Geml J."/>
            <person name="Haridas S."/>
            <person name="Hughes K."/>
            <person name="Justo A."/>
            <person name="Karasinski D."/>
            <person name="Kautmanova I."/>
            <person name="Kiss B."/>
            <person name="Kocsube S."/>
            <person name="Kotiranta H."/>
            <person name="LaButti K.M."/>
            <person name="Lechner B.E."/>
            <person name="Liimatainen K."/>
            <person name="Lipzen A."/>
            <person name="Lukacs Z."/>
            <person name="Mihaltcheva S."/>
            <person name="Morgado L.N."/>
            <person name="Niskanen T."/>
            <person name="Noordeloos M.E."/>
            <person name="Ohm R.A."/>
            <person name="Ortiz-Santana B."/>
            <person name="Ovrebo C."/>
            <person name="Racz N."/>
            <person name="Riley R."/>
            <person name="Savchenko A."/>
            <person name="Shiryaev A."/>
            <person name="Soop K."/>
            <person name="Spirin V."/>
            <person name="Szebenyi C."/>
            <person name="Tomsovsky M."/>
            <person name="Tulloss R.E."/>
            <person name="Uehling J."/>
            <person name="Grigoriev I.V."/>
            <person name="Vagvolgyi C."/>
            <person name="Papp T."/>
            <person name="Martin F.M."/>
            <person name="Miettinen O."/>
            <person name="Hibbett D.S."/>
            <person name="Nagy L.G."/>
        </authorList>
    </citation>
    <scope>NUCLEOTIDE SEQUENCE [LARGE SCALE GENOMIC DNA]</scope>
    <source>
        <strain evidence="1 2">NL-1719</strain>
    </source>
</reference>